<reference evidence="2" key="1">
    <citation type="submission" date="2024-08" db="EMBL/GenBank/DDBJ databases">
        <title>Phylogenomic analyses of a clade within the roseobacter group suggest taxonomic reassignments of species of the genera Aestuariivita, Citreicella, Loktanella, Nautella, Pelagibaca, Ruegeria, Thalassobius, Thiobacimonas and Tropicibacter, and the proposal o.</title>
        <authorList>
            <person name="Jeon C.O."/>
        </authorList>
    </citation>
    <scope>NUCLEOTIDE SEQUENCE</scope>
    <source>
        <strain evidence="2">SS1-5</strain>
    </source>
</reference>
<accession>A0AAN0NL95</accession>
<feature type="transmembrane region" description="Helical" evidence="1">
    <location>
        <begin position="250"/>
        <end position="271"/>
    </location>
</feature>
<feature type="transmembrane region" description="Helical" evidence="1">
    <location>
        <begin position="7"/>
        <end position="29"/>
    </location>
</feature>
<feature type="transmembrane region" description="Helical" evidence="1">
    <location>
        <begin position="205"/>
        <end position="225"/>
    </location>
</feature>
<gene>
    <name evidence="2" type="ORF">AABB31_06975</name>
</gene>
<proteinExistence type="predicted"/>
<keyword evidence="1" id="KW-0812">Transmembrane</keyword>
<sequence>MNINNRVYLIWVVLPIAPLIVAFTVLGLLDPGEMTLLTSAIATEAFHDDALAIRFHNQLLVYGAVAVFHVAACLAIIISMMLKIRQKPLAERRQAVWVLGISIALLVAFNLIARQDAFRGALNLTYREICAVSRQADIALHILPPACDAPGLSIFAWLAVIPYLFGLLAAAFASSLVSTLFVPLPEDPSTQEVEAHKKRITGIEQAFQSAAFVLVTSTIAMMLFYKLPLSLMADEKAHEIMTGYAQGMTLFWGMIFTLTLIAIFGPGNLILSGYLTRDKAVPEDEDRSRGLLAPSTRDQLSKLLTALVPLLIGAAAPVLELITGAL</sequence>
<protein>
    <submittedName>
        <fullName evidence="2">Uncharacterized protein</fullName>
    </submittedName>
</protein>
<dbReference type="AlphaFoldDB" id="A0AAN0NL95"/>
<feature type="transmembrane region" description="Helical" evidence="1">
    <location>
        <begin position="154"/>
        <end position="184"/>
    </location>
</feature>
<dbReference type="EMBL" id="CP151767">
    <property type="protein sequence ID" value="WZU68622.1"/>
    <property type="molecule type" value="Genomic_DNA"/>
</dbReference>
<organism evidence="2 3">
    <name type="scientific">Yoonia rhodophyticola</name>
    <dbReference type="NCBI Taxonomy" id="3137370"/>
    <lineage>
        <taxon>Bacteria</taxon>
        <taxon>Pseudomonadati</taxon>
        <taxon>Pseudomonadota</taxon>
        <taxon>Alphaproteobacteria</taxon>
        <taxon>Rhodobacterales</taxon>
        <taxon>Paracoccaceae</taxon>
        <taxon>Yoonia</taxon>
    </lineage>
</organism>
<feature type="transmembrane region" description="Helical" evidence="1">
    <location>
        <begin position="94"/>
        <end position="113"/>
    </location>
</feature>
<feature type="transmembrane region" description="Helical" evidence="1">
    <location>
        <begin position="59"/>
        <end position="82"/>
    </location>
</feature>
<keyword evidence="3" id="KW-1185">Reference proteome</keyword>
<evidence type="ECO:0000313" key="3">
    <source>
        <dbReference type="Proteomes" id="UP001470809"/>
    </source>
</evidence>
<feature type="transmembrane region" description="Helical" evidence="1">
    <location>
        <begin position="303"/>
        <end position="322"/>
    </location>
</feature>
<dbReference type="RefSeq" id="WP_342077912.1">
    <property type="nucleotide sequence ID" value="NZ_CP151767.2"/>
</dbReference>
<evidence type="ECO:0000313" key="2">
    <source>
        <dbReference type="EMBL" id="WZU68622.1"/>
    </source>
</evidence>
<keyword evidence="1" id="KW-0472">Membrane</keyword>
<name>A0AAN0NL95_9RHOB</name>
<dbReference type="KEGG" id="yrh:AABB31_06975"/>
<dbReference type="Proteomes" id="UP001470809">
    <property type="component" value="Chromosome"/>
</dbReference>
<keyword evidence="1" id="KW-1133">Transmembrane helix</keyword>
<evidence type="ECO:0000256" key="1">
    <source>
        <dbReference type="SAM" id="Phobius"/>
    </source>
</evidence>